<comment type="subcellular location">
    <subcellularLocation>
        <location evidence="1">Secreted</location>
    </subcellularLocation>
</comment>
<keyword evidence="7" id="KW-0443">Lipid metabolism</keyword>
<sequence length="296" mass="32013">MSNSIASFFFYSILPCFLLFTCCSCSFETSGMFVFGSSLVDNGNNNFIQNVTSKADYQPYGIDFPLGPSGRFSNGKNVIDALGELLKLPLIPAFKNPLTKGPLILHGVDYASGGSGILDETGSIAKLYSLGARKFVLISVYPLGCIPFVKTTFAVSQGCLDPLNQAALLFNSRMKSLVDDLKPNLPGSNLVCINTYQIIMDIIKDPATKGFNDTTSGCCEVIPVREGGTGILCKRSGSTCSDRSGHAFFDGLHPTEAVNDLIAKKAYTSDLQSEVYPFNVEQLSKAPSRKFKLQRN</sequence>
<organism evidence="9 10">
    <name type="scientific">Coptis chinensis</name>
    <dbReference type="NCBI Taxonomy" id="261450"/>
    <lineage>
        <taxon>Eukaryota</taxon>
        <taxon>Viridiplantae</taxon>
        <taxon>Streptophyta</taxon>
        <taxon>Embryophyta</taxon>
        <taxon>Tracheophyta</taxon>
        <taxon>Spermatophyta</taxon>
        <taxon>Magnoliopsida</taxon>
        <taxon>Ranunculales</taxon>
        <taxon>Ranunculaceae</taxon>
        <taxon>Coptidoideae</taxon>
        <taxon>Coptis</taxon>
    </lineage>
</organism>
<protein>
    <recommendedName>
        <fullName evidence="11">GDSL esterase/lipase</fullName>
    </recommendedName>
</protein>
<reference evidence="9 10" key="1">
    <citation type="submission" date="2020-10" db="EMBL/GenBank/DDBJ databases">
        <title>The Coptis chinensis genome and diversification of protoberbering-type alkaloids.</title>
        <authorList>
            <person name="Wang B."/>
            <person name="Shu S."/>
            <person name="Song C."/>
            <person name="Liu Y."/>
        </authorList>
    </citation>
    <scope>NUCLEOTIDE SEQUENCE [LARGE SCALE GENOMIC DNA]</scope>
    <source>
        <strain evidence="9">HL-2020</strain>
        <tissue evidence="9">Leaf</tissue>
    </source>
</reference>
<evidence type="ECO:0000256" key="1">
    <source>
        <dbReference type="ARBA" id="ARBA00004613"/>
    </source>
</evidence>
<keyword evidence="6" id="KW-0442">Lipid degradation</keyword>
<proteinExistence type="inferred from homology"/>
<evidence type="ECO:0000256" key="7">
    <source>
        <dbReference type="ARBA" id="ARBA00023098"/>
    </source>
</evidence>
<dbReference type="Pfam" id="PF00657">
    <property type="entry name" value="Lipase_GDSL"/>
    <property type="match status" value="1"/>
</dbReference>
<dbReference type="PANTHER" id="PTHR45650">
    <property type="entry name" value="GDSL-LIKE LIPASE/ACYLHYDROLASE-RELATED"/>
    <property type="match status" value="1"/>
</dbReference>
<dbReference type="InterPro" id="IPR036514">
    <property type="entry name" value="SGNH_hydro_sf"/>
</dbReference>
<evidence type="ECO:0000256" key="3">
    <source>
        <dbReference type="ARBA" id="ARBA00022525"/>
    </source>
</evidence>
<keyword evidence="3" id="KW-0964">Secreted</keyword>
<dbReference type="OrthoDB" id="1600564at2759"/>
<evidence type="ECO:0000256" key="6">
    <source>
        <dbReference type="ARBA" id="ARBA00022963"/>
    </source>
</evidence>
<evidence type="ECO:0000256" key="4">
    <source>
        <dbReference type="ARBA" id="ARBA00022729"/>
    </source>
</evidence>
<gene>
    <name evidence="9" type="ORF">IFM89_026230</name>
</gene>
<keyword evidence="10" id="KW-1185">Reference proteome</keyword>
<comment type="caution">
    <text evidence="9">The sequence shown here is derived from an EMBL/GenBank/DDBJ whole genome shotgun (WGS) entry which is preliminary data.</text>
</comment>
<evidence type="ECO:0000256" key="5">
    <source>
        <dbReference type="ARBA" id="ARBA00022801"/>
    </source>
</evidence>
<dbReference type="AlphaFoldDB" id="A0A835IEP1"/>
<evidence type="ECO:0000313" key="9">
    <source>
        <dbReference type="EMBL" id="KAF9615764.1"/>
    </source>
</evidence>
<dbReference type="Proteomes" id="UP000631114">
    <property type="component" value="Unassembled WGS sequence"/>
</dbReference>
<comment type="similarity">
    <text evidence="2">Belongs to the 'GDSL' lipolytic enzyme family.</text>
</comment>
<feature type="chain" id="PRO_5033033285" description="GDSL esterase/lipase" evidence="8">
    <location>
        <begin position="26"/>
        <end position="296"/>
    </location>
</feature>
<accession>A0A835IEP1</accession>
<keyword evidence="4 8" id="KW-0732">Signal</keyword>
<dbReference type="PANTHER" id="PTHR45650:SF2">
    <property type="entry name" value="OS06G0560700 PROTEIN"/>
    <property type="match status" value="1"/>
</dbReference>
<dbReference type="EMBL" id="JADFTS010000003">
    <property type="protein sequence ID" value="KAF9615764.1"/>
    <property type="molecule type" value="Genomic_DNA"/>
</dbReference>
<dbReference type="GO" id="GO:0005576">
    <property type="term" value="C:extracellular region"/>
    <property type="evidence" value="ECO:0007669"/>
    <property type="project" value="UniProtKB-SubCell"/>
</dbReference>
<keyword evidence="5" id="KW-0378">Hydrolase</keyword>
<dbReference type="InterPro" id="IPR051238">
    <property type="entry name" value="GDSL_esterase/lipase"/>
</dbReference>
<evidence type="ECO:0000256" key="2">
    <source>
        <dbReference type="ARBA" id="ARBA00008668"/>
    </source>
</evidence>
<dbReference type="GO" id="GO:0016042">
    <property type="term" value="P:lipid catabolic process"/>
    <property type="evidence" value="ECO:0007669"/>
    <property type="project" value="UniProtKB-KW"/>
</dbReference>
<dbReference type="InterPro" id="IPR001087">
    <property type="entry name" value="GDSL"/>
</dbReference>
<name>A0A835IEP1_9MAGN</name>
<dbReference type="Gene3D" id="3.40.50.1110">
    <property type="entry name" value="SGNH hydrolase"/>
    <property type="match status" value="2"/>
</dbReference>
<evidence type="ECO:0000256" key="8">
    <source>
        <dbReference type="SAM" id="SignalP"/>
    </source>
</evidence>
<evidence type="ECO:0000313" key="10">
    <source>
        <dbReference type="Proteomes" id="UP000631114"/>
    </source>
</evidence>
<feature type="signal peptide" evidence="8">
    <location>
        <begin position="1"/>
        <end position="25"/>
    </location>
</feature>
<evidence type="ECO:0008006" key="11">
    <source>
        <dbReference type="Google" id="ProtNLM"/>
    </source>
</evidence>
<dbReference type="GO" id="GO:0016788">
    <property type="term" value="F:hydrolase activity, acting on ester bonds"/>
    <property type="evidence" value="ECO:0007669"/>
    <property type="project" value="InterPro"/>
</dbReference>